<proteinExistence type="predicted"/>
<protein>
    <submittedName>
        <fullName evidence="2">Uncharacterized protein</fullName>
    </submittedName>
</protein>
<dbReference type="KEGG" id="aagg:ETAA8_18150"/>
<dbReference type="RefSeq" id="WP_145087535.1">
    <property type="nucleotide sequence ID" value="NZ_CP036274.1"/>
</dbReference>
<dbReference type="AlphaFoldDB" id="A0A517Y919"/>
<evidence type="ECO:0000256" key="1">
    <source>
        <dbReference type="SAM" id="Phobius"/>
    </source>
</evidence>
<dbReference type="Proteomes" id="UP000315017">
    <property type="component" value="Chromosome"/>
</dbReference>
<gene>
    <name evidence="2" type="ORF">ETAA8_18150</name>
</gene>
<accession>A0A517Y919</accession>
<organism evidence="2 3">
    <name type="scientific">Anatilimnocola aggregata</name>
    <dbReference type="NCBI Taxonomy" id="2528021"/>
    <lineage>
        <taxon>Bacteria</taxon>
        <taxon>Pseudomonadati</taxon>
        <taxon>Planctomycetota</taxon>
        <taxon>Planctomycetia</taxon>
        <taxon>Pirellulales</taxon>
        <taxon>Pirellulaceae</taxon>
        <taxon>Anatilimnocola</taxon>
    </lineage>
</organism>
<dbReference type="OrthoDB" id="266017at2"/>
<feature type="transmembrane region" description="Helical" evidence="1">
    <location>
        <begin position="114"/>
        <end position="138"/>
    </location>
</feature>
<sequence>MKQRHILIVSIPIASVLILMVGCSSDSRLGDLAQQVTHEQAAQNQRMAESTQRIAQGSQQLIDADAKARRELIQMQNGLRQDQAELAKQRDALEIARAEVAEDRLTDSQVANCIIAVGVLIAAIAPLVLAGISLVGLWREPSREEEGHVLIEELTRELIADQVPPIPRLVQNATGELRIQGSDADGHRA</sequence>
<name>A0A517Y919_9BACT</name>
<dbReference type="PROSITE" id="PS51257">
    <property type="entry name" value="PROKAR_LIPOPROTEIN"/>
    <property type="match status" value="1"/>
</dbReference>
<dbReference type="EMBL" id="CP036274">
    <property type="protein sequence ID" value="QDU26734.1"/>
    <property type="molecule type" value="Genomic_DNA"/>
</dbReference>
<keyword evidence="1" id="KW-0472">Membrane</keyword>
<keyword evidence="3" id="KW-1185">Reference proteome</keyword>
<reference evidence="2 3" key="1">
    <citation type="submission" date="2019-02" db="EMBL/GenBank/DDBJ databases">
        <title>Deep-cultivation of Planctomycetes and their phenomic and genomic characterization uncovers novel biology.</title>
        <authorList>
            <person name="Wiegand S."/>
            <person name="Jogler M."/>
            <person name="Boedeker C."/>
            <person name="Pinto D."/>
            <person name="Vollmers J."/>
            <person name="Rivas-Marin E."/>
            <person name="Kohn T."/>
            <person name="Peeters S.H."/>
            <person name="Heuer A."/>
            <person name="Rast P."/>
            <person name="Oberbeckmann S."/>
            <person name="Bunk B."/>
            <person name="Jeske O."/>
            <person name="Meyerdierks A."/>
            <person name="Storesund J.E."/>
            <person name="Kallscheuer N."/>
            <person name="Luecker S."/>
            <person name="Lage O.M."/>
            <person name="Pohl T."/>
            <person name="Merkel B.J."/>
            <person name="Hornburger P."/>
            <person name="Mueller R.-W."/>
            <person name="Bruemmer F."/>
            <person name="Labrenz M."/>
            <person name="Spormann A.M."/>
            <person name="Op den Camp H."/>
            <person name="Overmann J."/>
            <person name="Amann R."/>
            <person name="Jetten M.S.M."/>
            <person name="Mascher T."/>
            <person name="Medema M.H."/>
            <person name="Devos D.P."/>
            <person name="Kaster A.-K."/>
            <person name="Ovreas L."/>
            <person name="Rohde M."/>
            <person name="Galperin M.Y."/>
            <person name="Jogler C."/>
        </authorList>
    </citation>
    <scope>NUCLEOTIDE SEQUENCE [LARGE SCALE GENOMIC DNA]</scope>
    <source>
        <strain evidence="2 3">ETA_A8</strain>
    </source>
</reference>
<evidence type="ECO:0000313" key="3">
    <source>
        <dbReference type="Proteomes" id="UP000315017"/>
    </source>
</evidence>
<keyword evidence="1" id="KW-1133">Transmembrane helix</keyword>
<evidence type="ECO:0000313" key="2">
    <source>
        <dbReference type="EMBL" id="QDU26734.1"/>
    </source>
</evidence>
<keyword evidence="1" id="KW-0812">Transmembrane</keyword>